<feature type="domain" description="Ig-like" evidence="5">
    <location>
        <begin position="1053"/>
        <end position="1144"/>
    </location>
</feature>
<dbReference type="Gene3D" id="2.60.40.10">
    <property type="entry name" value="Immunoglobulins"/>
    <property type="match status" value="9"/>
</dbReference>
<dbReference type="InterPro" id="IPR003599">
    <property type="entry name" value="Ig_sub"/>
</dbReference>
<name>A0ABY7DF63_MYAAR</name>
<keyword evidence="8" id="KW-1185">Reference proteome</keyword>
<dbReference type="SUPFAM" id="SSF49265">
    <property type="entry name" value="Fibronectin type III"/>
    <property type="match status" value="4"/>
</dbReference>
<evidence type="ECO:0000256" key="3">
    <source>
        <dbReference type="SAM" id="Phobius"/>
    </source>
</evidence>
<dbReference type="InterPro" id="IPR050964">
    <property type="entry name" value="Striated_Muscle_Regulatory"/>
</dbReference>
<dbReference type="Pfam" id="PF07679">
    <property type="entry name" value="I-set"/>
    <property type="match status" value="2"/>
</dbReference>
<dbReference type="Pfam" id="PF01682">
    <property type="entry name" value="DB"/>
    <property type="match status" value="3"/>
</dbReference>
<dbReference type="SUPFAM" id="SSF48726">
    <property type="entry name" value="Immunoglobulin"/>
    <property type="match status" value="2"/>
</dbReference>
<feature type="domain" description="Fibronectin type-III" evidence="6">
    <location>
        <begin position="1372"/>
        <end position="1462"/>
    </location>
</feature>
<dbReference type="PANTHER" id="PTHR13817">
    <property type="entry name" value="TITIN"/>
    <property type="match status" value="1"/>
</dbReference>
<evidence type="ECO:0000313" key="7">
    <source>
        <dbReference type="EMBL" id="WAQ96329.1"/>
    </source>
</evidence>
<accession>A0ABY7DF63</accession>
<dbReference type="InterPro" id="IPR002602">
    <property type="entry name" value="DB"/>
</dbReference>
<dbReference type="CDD" id="cd00096">
    <property type="entry name" value="Ig"/>
    <property type="match status" value="1"/>
</dbReference>
<dbReference type="InterPro" id="IPR013098">
    <property type="entry name" value="Ig_I-set"/>
</dbReference>
<evidence type="ECO:0000256" key="1">
    <source>
        <dbReference type="ARBA" id="ARBA00022737"/>
    </source>
</evidence>
<keyword evidence="3" id="KW-1133">Transmembrane helix</keyword>
<protein>
    <submittedName>
        <fullName evidence="7">IGDB2-like protein</fullName>
    </submittedName>
</protein>
<evidence type="ECO:0000259" key="5">
    <source>
        <dbReference type="PROSITE" id="PS50835"/>
    </source>
</evidence>
<feature type="transmembrane region" description="Helical" evidence="3">
    <location>
        <begin position="1477"/>
        <end position="1498"/>
    </location>
</feature>
<feature type="region of interest" description="Disordered" evidence="2">
    <location>
        <begin position="119"/>
        <end position="300"/>
    </location>
</feature>
<feature type="domain" description="Fibronectin type-III" evidence="6">
    <location>
        <begin position="482"/>
        <end position="576"/>
    </location>
</feature>
<reference evidence="7" key="1">
    <citation type="submission" date="2022-11" db="EMBL/GenBank/DDBJ databases">
        <title>Centuries of genome instability and evolution in soft-shell clam transmissible cancer (bioRxiv).</title>
        <authorList>
            <person name="Hart S.F.M."/>
            <person name="Yonemitsu M.A."/>
            <person name="Giersch R.M."/>
            <person name="Beal B.F."/>
            <person name="Arriagada G."/>
            <person name="Davis B.W."/>
            <person name="Ostrander E.A."/>
            <person name="Goff S.P."/>
            <person name="Metzger M.J."/>
        </authorList>
    </citation>
    <scope>NUCLEOTIDE SEQUENCE</scope>
    <source>
        <strain evidence="7">MELC-2E11</strain>
        <tissue evidence="7">Siphon/mantle</tissue>
    </source>
</reference>
<dbReference type="SMART" id="SM00409">
    <property type="entry name" value="IG"/>
    <property type="match status" value="3"/>
</dbReference>
<dbReference type="CDD" id="cd00063">
    <property type="entry name" value="FN3"/>
    <property type="match status" value="6"/>
</dbReference>
<feature type="domain" description="Ig-like" evidence="5">
    <location>
        <begin position="13"/>
        <end position="114"/>
    </location>
</feature>
<evidence type="ECO:0000259" key="6">
    <source>
        <dbReference type="PROSITE" id="PS50853"/>
    </source>
</evidence>
<feature type="domain" description="Ig-like" evidence="5">
    <location>
        <begin position="971"/>
        <end position="1047"/>
    </location>
</feature>
<dbReference type="InterPro" id="IPR007110">
    <property type="entry name" value="Ig-like_dom"/>
</dbReference>
<keyword evidence="3" id="KW-0812">Transmembrane</keyword>
<evidence type="ECO:0000256" key="4">
    <source>
        <dbReference type="SAM" id="SignalP"/>
    </source>
</evidence>
<dbReference type="InterPro" id="IPR036116">
    <property type="entry name" value="FN3_sf"/>
</dbReference>
<dbReference type="PANTHER" id="PTHR13817:SF155">
    <property type="entry name" value="IG-LIKE AND FIBRONECTIN TYPE-III DOMAIN-CONTAINING PROTEIN C25G4.10"/>
    <property type="match status" value="1"/>
</dbReference>
<dbReference type="InterPro" id="IPR003598">
    <property type="entry name" value="Ig_sub2"/>
</dbReference>
<evidence type="ECO:0000256" key="2">
    <source>
        <dbReference type="SAM" id="MobiDB-lite"/>
    </source>
</evidence>
<dbReference type="PROSITE" id="PS50835">
    <property type="entry name" value="IG_LIKE"/>
    <property type="match status" value="3"/>
</dbReference>
<dbReference type="Pfam" id="PF00041">
    <property type="entry name" value="fn3"/>
    <property type="match status" value="5"/>
</dbReference>
<dbReference type="PROSITE" id="PS50853">
    <property type="entry name" value="FN3"/>
    <property type="match status" value="5"/>
</dbReference>
<dbReference type="InterPro" id="IPR036179">
    <property type="entry name" value="Ig-like_dom_sf"/>
</dbReference>
<feature type="signal peptide" evidence="4">
    <location>
        <begin position="1"/>
        <end position="30"/>
    </location>
</feature>
<organism evidence="7 8">
    <name type="scientific">Mya arenaria</name>
    <name type="common">Soft-shell clam</name>
    <dbReference type="NCBI Taxonomy" id="6604"/>
    <lineage>
        <taxon>Eukaryota</taxon>
        <taxon>Metazoa</taxon>
        <taxon>Spiralia</taxon>
        <taxon>Lophotrochozoa</taxon>
        <taxon>Mollusca</taxon>
        <taxon>Bivalvia</taxon>
        <taxon>Autobranchia</taxon>
        <taxon>Heteroconchia</taxon>
        <taxon>Euheterodonta</taxon>
        <taxon>Imparidentia</taxon>
        <taxon>Neoheterodontei</taxon>
        <taxon>Myida</taxon>
        <taxon>Myoidea</taxon>
        <taxon>Myidae</taxon>
        <taxon>Mya</taxon>
    </lineage>
</organism>
<dbReference type="InterPro" id="IPR003961">
    <property type="entry name" value="FN3_dom"/>
</dbReference>
<feature type="compositionally biased region" description="Polar residues" evidence="2">
    <location>
        <begin position="128"/>
        <end position="246"/>
    </location>
</feature>
<sequence>MCVKWTVTMLQMPRLVLITLLACIIDSGLGQQITGDSQDVTVASGSLVTFRCTVNNLGPTQKVVWQFVDHNVTISIGQDLQASSDKYNINSPQDATNQWNLIIYKVQLSDRGTYRYVTAKPHCPTPNPQQSAHCQPLKSQLKSSTVRSQSAPDKILNSQVTTNPRQNPQQSAHNQPQTRSPTVSSQPTPDKIPNSQLTTNLRQDPKQSAHNRPQTRSPTVSSQPTLDKIPNSQLTTNPRQDPQQSAHNRHQTRSPTVSSQPTPDKIPNSQLTTDTRQDPQQSAHNRPQTRSPTTLQQRHRPLSLMSQMEGTTWVAAFGVATLPSPPTSVSAISIKTQIVVSWKPPLENADLVDHYKIQYRKQGQQHFKAINVSDIAEEYHIIPGMEQNSVVEIRVIAVSQYGASQPSNLLEVMIREPVNVGQKFMEVKDCCASKSVNANCLEFCDPTLLYYGGGPHLADKLLPCYTDIQPIYQCVLGVLPSSPKNTHIVPGSITHNAVTVAWSNPDDFALGQYYLVAWRQSGTDNLYWQTANVTLGTQYMITGLDAATIYDISVSTVNGKGSSLPEVILVIVTDDEPVASKPFNETECCKKKGVRTECLQLCSHEFRIKDINAITGTAIACFDAIEEMVYCSSDGRNHSECCKREGISSNCLGLCTLKPDEPLTVNFLSCLLYKDTLSKCFETGRAALPKSPEAITVMKRDVTSLTVRWSAPTGGPDIKFYSLSKTADTFKTISNLTADSIYMVRVYAGNDDGTSLSSSLLTASTLPNPLDKEGQINWEAVWQNRTHCCQSNNFSKTCEDKCVFSYDFETPECLPDVYNMMMCATDGRNHVPCCQAIPNFPVSCEHFCSAQVSKLDAVDTLCLKLIPQIIACFTEGQGLIPPPPEQVRVTAYTSDTITVEWATPIANCNGTRCEYLVILMPENAEQLTDPGVKYIMVGSQLKFTLANLQSTSQYKVSVLARNSNGESLPAPFITVVTRQPGTNLITISQTPPGVVPVDTSLKLVCTGPPSSFKFAWIRNKQSISETSQYSSSLLKQDDEGLYTCKVNYTGNKPDPVTIGVTRRVLPGMNVDTLLYCQFRGFPDVVSWTKDSQALQKDSYFVKQLLHNTNNGTTTSELQIRDVVTEDFGNYTCKGTNSFGSGMITEGFDNDFPGPTLPPSNTTKSTHVSDCCSARNVSEECRDQICTYAVDINTIITNSNLYHCLAFFEDYIICGADGKDHSVCCETQGVNDFCMPFCKGQVPAHEEKWELALCVQHSEPIIECAINAIQYSPSVPMDVKANVHEDSVVVHWTPPSLNADKVLKYEVYNYRQPSMFMDPNQPQNAGMHSSRLKLDLPNIKKGDTYLGWVIAENHFGVSPRSNNYTVTVNGLVPPKPTNLRGVVAGNNVTLTWRKPPTSLAIKSYSIFYGDVSSTQSKKITVERSVYILMGLSPGMSYSISVAAVSEDGEGTRSDAIVVNIPGMAEIPMAQTDGSTGTVVGVVLGIVFFIALAVLAVFFIKRYGHFKSKDLGNTNVAFENPQYSQGPKVTGLPGEDETENNPYGYGRMREESELAHESSYQDIQPSMNTHGRTSFDNMTYDTNSGQGVDNPAMLKIDN</sequence>
<gene>
    <name evidence="7" type="ORF">MAR_029019</name>
</gene>
<dbReference type="SMART" id="SM00060">
    <property type="entry name" value="FN3"/>
    <property type="match status" value="6"/>
</dbReference>
<keyword evidence="3" id="KW-0472">Membrane</keyword>
<feature type="domain" description="Fibronectin type-III" evidence="6">
    <location>
        <begin position="322"/>
        <end position="417"/>
    </location>
</feature>
<feature type="compositionally biased region" description="Polar residues" evidence="2">
    <location>
        <begin position="1516"/>
        <end position="1525"/>
    </location>
</feature>
<dbReference type="InterPro" id="IPR013783">
    <property type="entry name" value="Ig-like_fold"/>
</dbReference>
<feature type="domain" description="Fibronectin type-III" evidence="6">
    <location>
        <begin position="883"/>
        <end position="980"/>
    </location>
</feature>
<dbReference type="Proteomes" id="UP001164746">
    <property type="component" value="Chromosome 2"/>
</dbReference>
<feature type="compositionally biased region" description="Polar residues" evidence="2">
    <location>
        <begin position="253"/>
        <end position="296"/>
    </location>
</feature>
<feature type="region of interest" description="Disordered" evidence="2">
    <location>
        <begin position="1516"/>
        <end position="1543"/>
    </location>
</feature>
<proteinExistence type="predicted"/>
<feature type="chain" id="PRO_5045543899" evidence="4">
    <location>
        <begin position="31"/>
        <end position="1596"/>
    </location>
</feature>
<feature type="domain" description="Fibronectin type-III" evidence="6">
    <location>
        <begin position="1271"/>
        <end position="1370"/>
    </location>
</feature>
<dbReference type="SMART" id="SM00408">
    <property type="entry name" value="IGc2"/>
    <property type="match status" value="3"/>
</dbReference>
<keyword evidence="1" id="KW-0677">Repeat</keyword>
<evidence type="ECO:0000313" key="8">
    <source>
        <dbReference type="Proteomes" id="UP001164746"/>
    </source>
</evidence>
<dbReference type="EMBL" id="CP111013">
    <property type="protein sequence ID" value="WAQ96329.1"/>
    <property type="molecule type" value="Genomic_DNA"/>
</dbReference>
<keyword evidence="4" id="KW-0732">Signal</keyword>